<comment type="caution">
    <text evidence="7">The sequence shown here is derived from an EMBL/GenBank/DDBJ whole genome shotgun (WGS) entry which is preliminary data.</text>
</comment>
<dbReference type="Pfam" id="PF02826">
    <property type="entry name" value="2-Hacid_dh_C"/>
    <property type="match status" value="1"/>
</dbReference>
<organism evidence="7 8">
    <name type="scientific">Candidatus Thalassospirochaeta sargassi</name>
    <dbReference type="NCBI Taxonomy" id="3119039"/>
    <lineage>
        <taxon>Bacteria</taxon>
        <taxon>Pseudomonadati</taxon>
        <taxon>Spirochaetota</taxon>
        <taxon>Spirochaetia</taxon>
        <taxon>Spirochaetales</taxon>
        <taxon>Spirochaetaceae</taxon>
        <taxon>Candidatus Thalassospirochaeta</taxon>
    </lineage>
</organism>
<dbReference type="FunFam" id="3.40.50.720:FF:000203">
    <property type="entry name" value="D-3-phosphoglycerate dehydrogenase (SerA)"/>
    <property type="match status" value="1"/>
</dbReference>
<dbReference type="InterPro" id="IPR006140">
    <property type="entry name" value="D-isomer_DH_NAD-bd"/>
</dbReference>
<proteinExistence type="inferred from homology"/>
<evidence type="ECO:0000256" key="4">
    <source>
        <dbReference type="RuleBase" id="RU003719"/>
    </source>
</evidence>
<dbReference type="CDD" id="cd05299">
    <property type="entry name" value="CtBP_dh"/>
    <property type="match status" value="1"/>
</dbReference>
<sequence length="319" mass="35380">MSDYKVVILDHRYDHYDYETEVLGELGIKPLVAFPESEAAARELLHDADGVMCNLYQMDASVINMLDKCRVISRYGVGYDNVDVDAAAAKGIAVCNVPDYSMEDASDHALALLFNCTRKISYKDRKIRDGQWNLHNDQPCFRMTGRTLGVIGFGHIGSTLVRKISGFGFAEILIDSPNTEPALIGVAGGRKTDLDEVLRRSDYISIHCPLKEDTVNMFDDRAFAKMKDGSILINTARGPIVNERALCRALESGKLAAAGIDVYDEEPLSADSPLRRLENVTLTDHAAWYSEESIIELKTKAARNVVEVLSGKEPQYKVN</sequence>
<dbReference type="Gene3D" id="3.40.50.720">
    <property type="entry name" value="NAD(P)-binding Rossmann-like Domain"/>
    <property type="match status" value="2"/>
</dbReference>
<evidence type="ECO:0000259" key="6">
    <source>
        <dbReference type="Pfam" id="PF02826"/>
    </source>
</evidence>
<dbReference type="SUPFAM" id="SSF52283">
    <property type="entry name" value="Formate/glycerate dehydrogenase catalytic domain-like"/>
    <property type="match status" value="1"/>
</dbReference>
<feature type="domain" description="D-isomer specific 2-hydroxyacid dehydrogenase NAD-binding" evidence="6">
    <location>
        <begin position="110"/>
        <end position="287"/>
    </location>
</feature>
<dbReference type="GO" id="GO:0016616">
    <property type="term" value="F:oxidoreductase activity, acting on the CH-OH group of donors, NAD or NADP as acceptor"/>
    <property type="evidence" value="ECO:0007669"/>
    <property type="project" value="InterPro"/>
</dbReference>
<dbReference type="PROSITE" id="PS00671">
    <property type="entry name" value="D_2_HYDROXYACID_DH_3"/>
    <property type="match status" value="1"/>
</dbReference>
<evidence type="ECO:0000313" key="8">
    <source>
        <dbReference type="Proteomes" id="UP001221217"/>
    </source>
</evidence>
<dbReference type="SUPFAM" id="SSF51735">
    <property type="entry name" value="NAD(P)-binding Rossmann-fold domains"/>
    <property type="match status" value="1"/>
</dbReference>
<dbReference type="GO" id="GO:0051287">
    <property type="term" value="F:NAD binding"/>
    <property type="evidence" value="ECO:0007669"/>
    <property type="project" value="InterPro"/>
</dbReference>
<evidence type="ECO:0000259" key="5">
    <source>
        <dbReference type="Pfam" id="PF00389"/>
    </source>
</evidence>
<feature type="domain" description="D-isomer specific 2-hydroxyacid dehydrogenase catalytic" evidence="5">
    <location>
        <begin position="35"/>
        <end position="319"/>
    </location>
</feature>
<keyword evidence="3" id="KW-0520">NAD</keyword>
<accession>A0AAJ1IEC2</accession>
<protein>
    <submittedName>
        <fullName evidence="7">C-terminal binding protein</fullName>
    </submittedName>
</protein>
<dbReference type="AlphaFoldDB" id="A0AAJ1IEC2"/>
<dbReference type="EMBL" id="JAQQAL010000032">
    <property type="protein sequence ID" value="MDC7227729.1"/>
    <property type="molecule type" value="Genomic_DNA"/>
</dbReference>
<evidence type="ECO:0000256" key="3">
    <source>
        <dbReference type="ARBA" id="ARBA00023027"/>
    </source>
</evidence>
<keyword evidence="2 4" id="KW-0560">Oxidoreductase</keyword>
<dbReference type="InterPro" id="IPR050418">
    <property type="entry name" value="D-iso_2-hydroxyacid_DH_PdxB"/>
</dbReference>
<evidence type="ECO:0000313" key="7">
    <source>
        <dbReference type="EMBL" id="MDC7227729.1"/>
    </source>
</evidence>
<dbReference type="Proteomes" id="UP001221217">
    <property type="component" value="Unassembled WGS sequence"/>
</dbReference>
<reference evidence="7 8" key="1">
    <citation type="submission" date="2022-12" db="EMBL/GenBank/DDBJ databases">
        <title>Metagenome assembled genome from gulf of manar.</title>
        <authorList>
            <person name="Kohli P."/>
            <person name="Pk S."/>
            <person name="Venkata Ramana C."/>
            <person name="Sasikala C."/>
        </authorList>
    </citation>
    <scope>NUCLEOTIDE SEQUENCE [LARGE SCALE GENOMIC DNA]</scope>
    <source>
        <strain evidence="7">JB008</strain>
    </source>
</reference>
<dbReference type="GO" id="GO:0003714">
    <property type="term" value="F:transcription corepressor activity"/>
    <property type="evidence" value="ECO:0007669"/>
    <property type="project" value="InterPro"/>
</dbReference>
<dbReference type="PANTHER" id="PTHR43761">
    <property type="entry name" value="D-ISOMER SPECIFIC 2-HYDROXYACID DEHYDROGENASE FAMILY PROTEIN (AFU_ORTHOLOGUE AFUA_1G13630)"/>
    <property type="match status" value="1"/>
</dbReference>
<dbReference type="InterPro" id="IPR036291">
    <property type="entry name" value="NAD(P)-bd_dom_sf"/>
</dbReference>
<dbReference type="Pfam" id="PF00389">
    <property type="entry name" value="2-Hacid_dh"/>
    <property type="match status" value="1"/>
</dbReference>
<dbReference type="InterPro" id="IPR006139">
    <property type="entry name" value="D-isomer_2_OHA_DH_cat_dom"/>
</dbReference>
<name>A0AAJ1IEC2_9SPIO</name>
<gene>
    <name evidence="7" type="ORF">PQJ61_13275</name>
</gene>
<dbReference type="InterPro" id="IPR029753">
    <property type="entry name" value="D-isomer_DH_CS"/>
</dbReference>
<dbReference type="PANTHER" id="PTHR43761:SF1">
    <property type="entry name" value="D-ISOMER SPECIFIC 2-HYDROXYACID DEHYDROGENASE CATALYTIC DOMAIN-CONTAINING PROTEIN-RELATED"/>
    <property type="match status" value="1"/>
</dbReference>
<evidence type="ECO:0000256" key="2">
    <source>
        <dbReference type="ARBA" id="ARBA00023002"/>
    </source>
</evidence>
<dbReference type="InterPro" id="IPR043322">
    <property type="entry name" value="CtBP"/>
</dbReference>
<comment type="similarity">
    <text evidence="1 4">Belongs to the D-isomer specific 2-hydroxyacid dehydrogenase family.</text>
</comment>
<evidence type="ECO:0000256" key="1">
    <source>
        <dbReference type="ARBA" id="ARBA00005854"/>
    </source>
</evidence>